<dbReference type="Proteomes" id="UP001630127">
    <property type="component" value="Unassembled WGS sequence"/>
</dbReference>
<evidence type="ECO:0000313" key="1">
    <source>
        <dbReference type="EMBL" id="KAL3497400.1"/>
    </source>
</evidence>
<dbReference type="AlphaFoldDB" id="A0ABD2XU42"/>
<protein>
    <submittedName>
        <fullName evidence="1">Uncharacterized protein</fullName>
    </submittedName>
</protein>
<gene>
    <name evidence="1" type="ORF">ACH5RR_040132</name>
</gene>
<reference evidence="1 2" key="1">
    <citation type="submission" date="2024-11" db="EMBL/GenBank/DDBJ databases">
        <title>A near-complete genome assembly of Cinchona calisaya.</title>
        <authorList>
            <person name="Lian D.C."/>
            <person name="Zhao X.W."/>
            <person name="Wei L."/>
        </authorList>
    </citation>
    <scope>NUCLEOTIDE SEQUENCE [LARGE SCALE GENOMIC DNA]</scope>
    <source>
        <tissue evidence="1">Nenye</tissue>
    </source>
</reference>
<sequence length="104" mass="12199">MEKKGVFDYLFEIFREEKERDDVVAVNGVGVRQRTLTERERVALGRWMEEESEGKELMSVEVLGAIRCWSNQRLVGEERGEMRVVGFGFEWMDGFEDLKLVLVH</sequence>
<dbReference type="EMBL" id="JBJUIK010000017">
    <property type="protein sequence ID" value="KAL3497400.1"/>
    <property type="molecule type" value="Genomic_DNA"/>
</dbReference>
<comment type="caution">
    <text evidence="1">The sequence shown here is derived from an EMBL/GenBank/DDBJ whole genome shotgun (WGS) entry which is preliminary data.</text>
</comment>
<keyword evidence="2" id="KW-1185">Reference proteome</keyword>
<evidence type="ECO:0000313" key="2">
    <source>
        <dbReference type="Proteomes" id="UP001630127"/>
    </source>
</evidence>
<organism evidence="1 2">
    <name type="scientific">Cinchona calisaya</name>
    <dbReference type="NCBI Taxonomy" id="153742"/>
    <lineage>
        <taxon>Eukaryota</taxon>
        <taxon>Viridiplantae</taxon>
        <taxon>Streptophyta</taxon>
        <taxon>Embryophyta</taxon>
        <taxon>Tracheophyta</taxon>
        <taxon>Spermatophyta</taxon>
        <taxon>Magnoliopsida</taxon>
        <taxon>eudicotyledons</taxon>
        <taxon>Gunneridae</taxon>
        <taxon>Pentapetalae</taxon>
        <taxon>asterids</taxon>
        <taxon>lamiids</taxon>
        <taxon>Gentianales</taxon>
        <taxon>Rubiaceae</taxon>
        <taxon>Cinchonoideae</taxon>
        <taxon>Cinchoneae</taxon>
        <taxon>Cinchona</taxon>
    </lineage>
</organism>
<name>A0ABD2XU42_9GENT</name>
<accession>A0ABD2XU42</accession>
<proteinExistence type="predicted"/>